<dbReference type="OrthoDB" id="9801573at2"/>
<name>A0A4U6D341_9BACT</name>
<dbReference type="PANTHER" id="PTHR45871:SF1">
    <property type="entry name" value="PHOSPHATIDYLINOSITOL N-ACETYLGLUCOSAMINYLTRANSFERASE SUBUNIT A"/>
    <property type="match status" value="1"/>
</dbReference>
<dbReference type="Gene3D" id="3.40.50.2000">
    <property type="entry name" value="Glycogen Phosphorylase B"/>
    <property type="match status" value="2"/>
</dbReference>
<dbReference type="GO" id="GO:0016757">
    <property type="term" value="F:glycosyltransferase activity"/>
    <property type="evidence" value="ECO:0007669"/>
    <property type="project" value="InterPro"/>
</dbReference>
<feature type="domain" description="Glycosyl transferase family 1" evidence="1">
    <location>
        <begin position="183"/>
        <end position="329"/>
    </location>
</feature>
<keyword evidence="3" id="KW-1185">Reference proteome</keyword>
<dbReference type="Pfam" id="PF00534">
    <property type="entry name" value="Glycos_transf_1"/>
    <property type="match status" value="1"/>
</dbReference>
<evidence type="ECO:0000313" key="2">
    <source>
        <dbReference type="EMBL" id="TKT90597.1"/>
    </source>
</evidence>
<comment type="caution">
    <text evidence="2">The sequence shown here is derived from an EMBL/GenBank/DDBJ whole genome shotgun (WGS) entry which is preliminary data.</text>
</comment>
<organism evidence="2 3">
    <name type="scientific">Dyadobacter frigoris</name>
    <dbReference type="NCBI Taxonomy" id="2576211"/>
    <lineage>
        <taxon>Bacteria</taxon>
        <taxon>Pseudomonadati</taxon>
        <taxon>Bacteroidota</taxon>
        <taxon>Cytophagia</taxon>
        <taxon>Cytophagales</taxon>
        <taxon>Spirosomataceae</taxon>
        <taxon>Dyadobacter</taxon>
    </lineage>
</organism>
<dbReference type="PANTHER" id="PTHR45871">
    <property type="entry name" value="N-ACETYLGLUCOSAMINYL-PHOSPHATIDYLINOSITOL BIOSYNTHETIC PROTEIN"/>
    <property type="match status" value="1"/>
</dbReference>
<reference evidence="2 3" key="1">
    <citation type="submission" date="2019-05" db="EMBL/GenBank/DDBJ databases">
        <title>Dyadobacter AR-3-8 sp. nov., isolated from arctic soil.</title>
        <authorList>
            <person name="Chaudhary D.K."/>
        </authorList>
    </citation>
    <scope>NUCLEOTIDE SEQUENCE [LARGE SCALE GENOMIC DNA]</scope>
    <source>
        <strain evidence="2 3">AR-3-8</strain>
    </source>
</reference>
<dbReference type="SUPFAM" id="SSF53756">
    <property type="entry name" value="UDP-Glycosyltransferase/glycogen phosphorylase"/>
    <property type="match status" value="1"/>
</dbReference>
<dbReference type="Proteomes" id="UP000304900">
    <property type="component" value="Unassembled WGS sequence"/>
</dbReference>
<dbReference type="InterPro" id="IPR001296">
    <property type="entry name" value="Glyco_trans_1"/>
</dbReference>
<evidence type="ECO:0000313" key="3">
    <source>
        <dbReference type="Proteomes" id="UP000304900"/>
    </source>
</evidence>
<gene>
    <name evidence="2" type="ORF">FDK13_19945</name>
</gene>
<dbReference type="AlphaFoldDB" id="A0A4U6D341"/>
<sequence>MGQRVKTFVILSPGFPKDENDSTCISPQQQFVQGLKLKFPNLNIIVLAFQYPFFKSEYNWNGVKVIAFGGESKSKMFRLAIWIKVWRTLLRLNEQYEIVGLLSFWLGECAFVSDLFSKYKKLKHYCWLLGQDARAGNKYVKWIRPEGRDLIALSDFLVREFERNYSIKPKHIIPVGIMPALFQSAAKDRNITILGAGSLIKLKQYELFVEVVKILKPEFPYLKTMICGDGPELERLKMLCKESNLEDVLSLPGELPHSKVLGLMQRSQIFLHTSAYEGFGAVCLEALYAGAGVISFVKPMNEEIPNWHIVDNVDDMASEVRDILNNPRKTSEPVMPYEISKNAEKMMELFNYKEPAI</sequence>
<dbReference type="RefSeq" id="WP_137341765.1">
    <property type="nucleotide sequence ID" value="NZ_BSQH01000002.1"/>
</dbReference>
<accession>A0A4U6D341</accession>
<protein>
    <submittedName>
        <fullName evidence="2">Glycosyltransferase</fullName>
    </submittedName>
</protein>
<evidence type="ECO:0000259" key="1">
    <source>
        <dbReference type="Pfam" id="PF00534"/>
    </source>
</evidence>
<keyword evidence="2" id="KW-0808">Transferase</keyword>
<dbReference type="EMBL" id="SZVO01000009">
    <property type="protein sequence ID" value="TKT90597.1"/>
    <property type="molecule type" value="Genomic_DNA"/>
</dbReference>
<proteinExistence type="predicted"/>